<dbReference type="eggNOG" id="COG0457">
    <property type="taxonomic scope" value="Bacteria"/>
</dbReference>
<dbReference type="STRING" id="1167006.UWK_03229"/>
<dbReference type="Proteomes" id="UP000011721">
    <property type="component" value="Chromosome"/>
</dbReference>
<organism evidence="2 3">
    <name type="scientific">Desulfocapsa sulfexigens (strain DSM 10523 / SB164P1)</name>
    <dbReference type="NCBI Taxonomy" id="1167006"/>
    <lineage>
        <taxon>Bacteria</taxon>
        <taxon>Pseudomonadati</taxon>
        <taxon>Thermodesulfobacteriota</taxon>
        <taxon>Desulfobulbia</taxon>
        <taxon>Desulfobulbales</taxon>
        <taxon>Desulfocapsaceae</taxon>
        <taxon>Desulfocapsa</taxon>
    </lineage>
</organism>
<dbReference type="KEGG" id="dsf:UWK_03229"/>
<reference evidence="3" key="1">
    <citation type="journal article" date="2013" name="Stand. Genomic Sci.">
        <title>Complete genome sequence of Desulfocapsa sulfexigens, a marine deltaproteobacterium specialized in disproportionating inorganic sulfur compounds.</title>
        <authorList>
            <person name="Finster K.W."/>
            <person name="Kjeldsen K.U."/>
            <person name="Kube M."/>
            <person name="Reinhardt R."/>
            <person name="Mussmann M."/>
            <person name="Amann R."/>
            <person name="Schreiber L."/>
        </authorList>
    </citation>
    <scope>NUCLEOTIDE SEQUENCE [LARGE SCALE GENOMIC DNA]</scope>
    <source>
        <strain evidence="3">DSM 10523 / SB164P1</strain>
    </source>
</reference>
<dbReference type="Pfam" id="PF16261">
    <property type="entry name" value="DUF4915"/>
    <property type="match status" value="1"/>
</dbReference>
<dbReference type="OrthoDB" id="238183at2"/>
<proteinExistence type="predicted"/>
<name>M1PTS5_DESSD</name>
<evidence type="ECO:0000313" key="2">
    <source>
        <dbReference type="EMBL" id="AGF79756.1"/>
    </source>
</evidence>
<sequence>MPNNNTEYNSIVIQSKHFVLKASFGIENWLRSHDVSLAFSTYQSGKLLFVGLDSKQQSLSVYERNFARCMGLCLNEEKNRLLTTTLYQIWQLNNVTSPGENYKGHDKVYVPQLAFTTGKVSGHDIAWYNNRPLFVNTLFNCLATTSNTHSFIPLWKPEFISELVPEDRCHLNGLAMRDGKPYVVTSISRSNSRGGWRKKENRQNGGVVIDVASNEIVAQGLSMPHSPRFYKGKIWLLNSGKGEFGYLNKSEFIQVAKCPGYLRGLTFVDNYAIVGLSRPRGSTAFQDLVLDDLLPSLGGECCGLQVIDTQSGEIVHSLIIEGVVKELYDVITIPGSICPLLVGFESDEIERMITIGPAATL</sequence>
<dbReference type="AlphaFoldDB" id="M1PTS5"/>
<evidence type="ECO:0000259" key="1">
    <source>
        <dbReference type="Pfam" id="PF16261"/>
    </source>
</evidence>
<accession>M1PTS5</accession>
<dbReference type="NCBIfam" id="TIGR03032">
    <property type="entry name" value="TIGR03032 family protein"/>
    <property type="match status" value="1"/>
</dbReference>
<dbReference type="PATRIC" id="fig|1167006.5.peg.3485"/>
<dbReference type="SUPFAM" id="SSF63825">
    <property type="entry name" value="YWTD domain"/>
    <property type="match status" value="1"/>
</dbReference>
<evidence type="ECO:0000313" key="3">
    <source>
        <dbReference type="Proteomes" id="UP000011721"/>
    </source>
</evidence>
<dbReference type="EMBL" id="CP003985">
    <property type="protein sequence ID" value="AGF79756.1"/>
    <property type="molecule type" value="Genomic_DNA"/>
</dbReference>
<dbReference type="RefSeq" id="WP_015405440.1">
    <property type="nucleotide sequence ID" value="NC_020304.1"/>
</dbReference>
<keyword evidence="3" id="KW-1185">Reference proteome</keyword>
<feature type="domain" description="Conserved hypothetical protein CHP03032" evidence="1">
    <location>
        <begin position="26"/>
        <end position="340"/>
    </location>
</feature>
<gene>
    <name evidence="2" type="ordered locus">UWK_03229</name>
</gene>
<dbReference type="InterPro" id="IPR017481">
    <property type="entry name" value="CHP03032"/>
</dbReference>
<protein>
    <submittedName>
        <fullName evidence="2">TIGR03032 family protein</fullName>
    </submittedName>
</protein>
<dbReference type="HOGENOM" id="CLU_024442_0_0_7"/>